<dbReference type="PANTHER" id="PTHR33121:SF19">
    <property type="entry name" value="CYCLIC DI-GMP PHOSPHODIESTERASE PA2567"/>
    <property type="match status" value="1"/>
</dbReference>
<dbReference type="SUPFAM" id="SSF55073">
    <property type="entry name" value="Nucleotide cyclase"/>
    <property type="match status" value="1"/>
</dbReference>
<dbReference type="OrthoDB" id="9813903at2"/>
<dbReference type="EMBL" id="BMWV01000005">
    <property type="protein sequence ID" value="GGY43576.1"/>
    <property type="molecule type" value="Genomic_DNA"/>
</dbReference>
<sequence>MLKMIDKTGNENVGNGNAGNDNAGNGNAHLAGGGEGIGEGIGKGIGEFPGLAYLPPPCPADEAERLIALGATQLLDSEPEELFDRLTRVACASLSVPVSLISLVDDERQWFKSSCGLDARETPRDVSFCGHAILADQPFIVEDATRDGRFAGNPLVTGAPGIRFYAGIPIHSAGRRIGTLCVIDTVPRSPTPQEIVLLQALARTIEDLLYFRQTALESLALVDAWTTTQQGPDPHVRVHSLKNQVLRDPLTGLPNRFAIDRKIEEMLALAPRRSGTALLALIDIDNLAGINERLGHRIGDRLIAVVAERLKELAGARDTCARIGGGMFALLVQGDTTLAAATGRLGAVHEALNKLVLSDDLVIHCSLTTGYAPLRDSWADAGAWLNTAHEAVRQAKALGHGLMSAFNQALYRLNHRSLEHDLRGAVAGGQLFLLYQEKRNVESDRMAGVEALIRWQHPTLGLISPADFIPVAEESALIVDIGRWTLDEACRQLRAWADAGGMPLPVAVNLSPRQFLHGDIAGSVREALAAHRLPGHLLELELTESVAVHDVDRAISIMYQLKELGVTLSLDDFGTGFSSLSYLMRLPVDKLKIDRSFIGGLQDSARSRAIVKGVIDISRGLGIHVIAEGVETGAQASRLRELGCVEMQGYFFGRPVPPAQVEQYRAAGASEQSAGAAPAGAGARAR</sequence>
<dbReference type="PROSITE" id="PS50883">
    <property type="entry name" value="EAL"/>
    <property type="match status" value="1"/>
</dbReference>
<dbReference type="Proteomes" id="UP000628442">
    <property type="component" value="Unassembled WGS sequence"/>
</dbReference>
<dbReference type="InterPro" id="IPR029787">
    <property type="entry name" value="Nucleotide_cyclase"/>
</dbReference>
<dbReference type="Pfam" id="PF00563">
    <property type="entry name" value="EAL"/>
    <property type="match status" value="1"/>
</dbReference>
<accession>A0A411X072</accession>
<keyword evidence="6" id="KW-1185">Reference proteome</keyword>
<name>A0A411X072_9BURK</name>
<dbReference type="InterPro" id="IPR001633">
    <property type="entry name" value="EAL_dom"/>
</dbReference>
<feature type="domain" description="EAL" evidence="2">
    <location>
        <begin position="415"/>
        <end position="669"/>
    </location>
</feature>
<dbReference type="SMART" id="SM00052">
    <property type="entry name" value="EAL"/>
    <property type="match status" value="1"/>
</dbReference>
<dbReference type="SMART" id="SM00267">
    <property type="entry name" value="GGDEF"/>
    <property type="match status" value="1"/>
</dbReference>
<evidence type="ECO:0000259" key="2">
    <source>
        <dbReference type="PROSITE" id="PS50883"/>
    </source>
</evidence>
<dbReference type="RefSeq" id="WP_131146452.1">
    <property type="nucleotide sequence ID" value="NZ_BMWV01000005.1"/>
</dbReference>
<dbReference type="Gene3D" id="3.20.20.450">
    <property type="entry name" value="EAL domain"/>
    <property type="match status" value="1"/>
</dbReference>
<dbReference type="SUPFAM" id="SSF55781">
    <property type="entry name" value="GAF domain-like"/>
    <property type="match status" value="1"/>
</dbReference>
<dbReference type="AlphaFoldDB" id="A0A411X072"/>
<dbReference type="InterPro" id="IPR003018">
    <property type="entry name" value="GAF"/>
</dbReference>
<dbReference type="Pfam" id="PF01590">
    <property type="entry name" value="GAF"/>
    <property type="match status" value="1"/>
</dbReference>
<evidence type="ECO:0000313" key="4">
    <source>
        <dbReference type="EMBL" id="GGY43576.1"/>
    </source>
</evidence>
<feature type="compositionally biased region" description="Low complexity" evidence="1">
    <location>
        <begin position="10"/>
        <end position="22"/>
    </location>
</feature>
<dbReference type="PROSITE" id="PS50887">
    <property type="entry name" value="GGDEF"/>
    <property type="match status" value="1"/>
</dbReference>
<dbReference type="InterPro" id="IPR050706">
    <property type="entry name" value="Cyclic-di-GMP_PDE-like"/>
</dbReference>
<gene>
    <name evidence="5" type="ORF">EYF70_16950</name>
    <name evidence="4" type="ORF">GCM10007387_27150</name>
</gene>
<protein>
    <submittedName>
        <fullName evidence="5">EAL domain-containing protein</fullName>
    </submittedName>
</protein>
<evidence type="ECO:0000313" key="5">
    <source>
        <dbReference type="EMBL" id="QBI02338.1"/>
    </source>
</evidence>
<proteinExistence type="predicted"/>
<dbReference type="CDD" id="cd01948">
    <property type="entry name" value="EAL"/>
    <property type="match status" value="1"/>
</dbReference>
<dbReference type="GO" id="GO:0071111">
    <property type="term" value="F:cyclic-guanylate-specific phosphodiesterase activity"/>
    <property type="evidence" value="ECO:0007669"/>
    <property type="project" value="InterPro"/>
</dbReference>
<evidence type="ECO:0000313" key="7">
    <source>
        <dbReference type="Proteomes" id="UP000628442"/>
    </source>
</evidence>
<dbReference type="InterPro" id="IPR029016">
    <property type="entry name" value="GAF-like_dom_sf"/>
</dbReference>
<reference evidence="4" key="3">
    <citation type="submission" date="2022-12" db="EMBL/GenBank/DDBJ databases">
        <authorList>
            <person name="Sun Q."/>
            <person name="Kim S."/>
        </authorList>
    </citation>
    <scope>NUCLEOTIDE SEQUENCE</scope>
    <source>
        <strain evidence="4">KCTC 12343</strain>
    </source>
</reference>
<evidence type="ECO:0000256" key="1">
    <source>
        <dbReference type="SAM" id="MobiDB-lite"/>
    </source>
</evidence>
<dbReference type="Pfam" id="PF00990">
    <property type="entry name" value="GGDEF"/>
    <property type="match status" value="1"/>
</dbReference>
<dbReference type="PANTHER" id="PTHR33121">
    <property type="entry name" value="CYCLIC DI-GMP PHOSPHODIESTERASE PDEF"/>
    <property type="match status" value="1"/>
</dbReference>
<dbReference type="Gene3D" id="3.30.450.40">
    <property type="match status" value="1"/>
</dbReference>
<evidence type="ECO:0000313" key="6">
    <source>
        <dbReference type="Proteomes" id="UP000292307"/>
    </source>
</evidence>
<dbReference type="Proteomes" id="UP000292307">
    <property type="component" value="Chromosome"/>
</dbReference>
<dbReference type="EMBL" id="CP036401">
    <property type="protein sequence ID" value="QBI02338.1"/>
    <property type="molecule type" value="Genomic_DNA"/>
</dbReference>
<dbReference type="SMART" id="SM00065">
    <property type="entry name" value="GAF"/>
    <property type="match status" value="1"/>
</dbReference>
<dbReference type="InterPro" id="IPR035919">
    <property type="entry name" value="EAL_sf"/>
</dbReference>
<feature type="region of interest" description="Disordered" evidence="1">
    <location>
        <begin position="1"/>
        <end position="22"/>
    </location>
</feature>
<reference evidence="5 6" key="2">
    <citation type="submission" date="2019-02" db="EMBL/GenBank/DDBJ databases">
        <title>Draft Genome Sequences of Six Type Strains of the Genus Massilia.</title>
        <authorList>
            <person name="Miess H."/>
            <person name="Frediansyhah A."/>
            <person name="Gross H."/>
        </authorList>
    </citation>
    <scope>NUCLEOTIDE SEQUENCE [LARGE SCALE GENOMIC DNA]</scope>
    <source>
        <strain evidence="5 6">DSM 17472</strain>
    </source>
</reference>
<evidence type="ECO:0000259" key="3">
    <source>
        <dbReference type="PROSITE" id="PS50887"/>
    </source>
</evidence>
<feature type="domain" description="GGDEF" evidence="3">
    <location>
        <begin position="275"/>
        <end position="408"/>
    </location>
</feature>
<dbReference type="CDD" id="cd01949">
    <property type="entry name" value="GGDEF"/>
    <property type="match status" value="1"/>
</dbReference>
<organism evidence="4 7">
    <name type="scientific">Pseudoduganella albidiflava</name>
    <dbReference type="NCBI Taxonomy" id="321983"/>
    <lineage>
        <taxon>Bacteria</taxon>
        <taxon>Pseudomonadati</taxon>
        <taxon>Pseudomonadota</taxon>
        <taxon>Betaproteobacteria</taxon>
        <taxon>Burkholderiales</taxon>
        <taxon>Oxalobacteraceae</taxon>
        <taxon>Telluria group</taxon>
        <taxon>Pseudoduganella</taxon>
    </lineage>
</organism>
<dbReference type="SUPFAM" id="SSF141868">
    <property type="entry name" value="EAL domain-like"/>
    <property type="match status" value="1"/>
</dbReference>
<dbReference type="NCBIfam" id="TIGR00254">
    <property type="entry name" value="GGDEF"/>
    <property type="match status" value="1"/>
</dbReference>
<dbReference type="Gene3D" id="3.30.70.270">
    <property type="match status" value="1"/>
</dbReference>
<dbReference type="InterPro" id="IPR000160">
    <property type="entry name" value="GGDEF_dom"/>
</dbReference>
<reference evidence="4" key="1">
    <citation type="journal article" date="2014" name="Int. J. Syst. Evol. Microbiol.">
        <title>Complete genome sequence of Corynebacterium casei LMG S-19264T (=DSM 44701T), isolated from a smear-ripened cheese.</title>
        <authorList>
            <consortium name="US DOE Joint Genome Institute (JGI-PGF)"/>
            <person name="Walter F."/>
            <person name="Albersmeier A."/>
            <person name="Kalinowski J."/>
            <person name="Ruckert C."/>
        </authorList>
    </citation>
    <scope>NUCLEOTIDE SEQUENCE</scope>
    <source>
        <strain evidence="4">KCTC 12343</strain>
    </source>
</reference>
<dbReference type="InterPro" id="IPR043128">
    <property type="entry name" value="Rev_trsase/Diguanyl_cyclase"/>
</dbReference>